<dbReference type="InterPro" id="IPR045257">
    <property type="entry name" value="E2/Pdx1"/>
</dbReference>
<proteinExistence type="predicted"/>
<dbReference type="RefSeq" id="XP_003035420.1">
    <property type="nucleotide sequence ID" value="XM_003035374.1"/>
</dbReference>
<evidence type="ECO:0000313" key="3">
    <source>
        <dbReference type="EMBL" id="EFJ00518.1"/>
    </source>
</evidence>
<dbReference type="PANTHER" id="PTHR23151">
    <property type="entry name" value="DIHYDROLIPOAMIDE ACETYL/SUCCINYL-TRANSFERASE-RELATED"/>
    <property type="match status" value="1"/>
</dbReference>
<feature type="region of interest" description="Disordered" evidence="1">
    <location>
        <begin position="156"/>
        <end position="192"/>
    </location>
</feature>
<protein>
    <recommendedName>
        <fullName evidence="2">Lipoyl-binding domain-containing protein</fullName>
    </recommendedName>
</protein>
<dbReference type="GO" id="GO:0006086">
    <property type="term" value="P:pyruvate decarboxylation to acetyl-CoA"/>
    <property type="evidence" value="ECO:0007669"/>
    <property type="project" value="InterPro"/>
</dbReference>
<reference evidence="3 4" key="1">
    <citation type="journal article" date="2010" name="Nat. Biotechnol.">
        <title>Genome sequence of the model mushroom Schizophyllum commune.</title>
        <authorList>
            <person name="Ohm R.A."/>
            <person name="de Jong J.F."/>
            <person name="Lugones L.G."/>
            <person name="Aerts A."/>
            <person name="Kothe E."/>
            <person name="Stajich J.E."/>
            <person name="de Vries R.P."/>
            <person name="Record E."/>
            <person name="Levasseur A."/>
            <person name="Baker S.E."/>
            <person name="Bartholomew K.A."/>
            <person name="Coutinho P.M."/>
            <person name="Erdmann S."/>
            <person name="Fowler T.J."/>
            <person name="Gathman A.C."/>
            <person name="Lombard V."/>
            <person name="Henrissat B."/>
            <person name="Knabe N."/>
            <person name="Kuees U."/>
            <person name="Lilly W.W."/>
            <person name="Lindquist E."/>
            <person name="Lucas S."/>
            <person name="Magnuson J.K."/>
            <person name="Piumi F."/>
            <person name="Raudaskoski M."/>
            <person name="Salamov A."/>
            <person name="Schmutz J."/>
            <person name="Schwarze F.W.M.R."/>
            <person name="vanKuyk P.A."/>
            <person name="Horton J.S."/>
            <person name="Grigoriev I.V."/>
            <person name="Woesten H.A.B."/>
        </authorList>
    </citation>
    <scope>NUCLEOTIDE SEQUENCE [LARGE SCALE GENOMIC DNA]</scope>
    <source>
        <strain evidence="4">H4-8 / FGSC 9210</strain>
    </source>
</reference>
<dbReference type="GeneID" id="9586768"/>
<dbReference type="Proteomes" id="UP000007431">
    <property type="component" value="Unassembled WGS sequence"/>
</dbReference>
<dbReference type="InterPro" id="IPR011053">
    <property type="entry name" value="Single_hybrid_motif"/>
</dbReference>
<dbReference type="CDD" id="cd06849">
    <property type="entry name" value="lipoyl_domain"/>
    <property type="match status" value="1"/>
</dbReference>
<dbReference type="SUPFAM" id="SSF51230">
    <property type="entry name" value="Single hybrid motif"/>
    <property type="match status" value="1"/>
</dbReference>
<dbReference type="KEGG" id="scm:SCHCO_02604689"/>
<dbReference type="Pfam" id="PF00364">
    <property type="entry name" value="Biotin_lipoyl"/>
    <property type="match status" value="1"/>
</dbReference>
<feature type="region of interest" description="Disordered" evidence="1">
    <location>
        <begin position="264"/>
        <end position="287"/>
    </location>
</feature>
<dbReference type="VEuPathDB" id="FungiDB:SCHCODRAFT_02604689"/>
<dbReference type="InterPro" id="IPR000089">
    <property type="entry name" value="Biotin_lipoyl"/>
</dbReference>
<dbReference type="GO" id="GO:0045254">
    <property type="term" value="C:pyruvate dehydrogenase complex"/>
    <property type="evidence" value="ECO:0007669"/>
    <property type="project" value="InterPro"/>
</dbReference>
<dbReference type="AlphaFoldDB" id="D8PTK0"/>
<feature type="compositionally biased region" description="Polar residues" evidence="1">
    <location>
        <begin position="236"/>
        <end position="245"/>
    </location>
</feature>
<keyword evidence="4" id="KW-1185">Reference proteome</keyword>
<dbReference type="EMBL" id="GL377303">
    <property type="protein sequence ID" value="EFJ00518.1"/>
    <property type="molecule type" value="Genomic_DNA"/>
</dbReference>
<feature type="domain" description="Lipoyl-binding" evidence="2">
    <location>
        <begin position="68"/>
        <end position="138"/>
    </location>
</feature>
<evidence type="ECO:0000259" key="2">
    <source>
        <dbReference type="Pfam" id="PF00364"/>
    </source>
</evidence>
<feature type="compositionally biased region" description="Polar residues" evidence="1">
    <location>
        <begin position="264"/>
        <end position="278"/>
    </location>
</feature>
<dbReference type="Gene3D" id="2.40.50.100">
    <property type="match status" value="1"/>
</dbReference>
<accession>D8PTK0</accession>
<dbReference type="OMA" id="ATITRWM"/>
<dbReference type="STRING" id="578458.D8PTK0"/>
<dbReference type="OrthoDB" id="537444at2759"/>
<name>D8PTK0_SCHCM</name>
<dbReference type="HOGENOM" id="CLU_970305_0_0_1"/>
<feature type="compositionally biased region" description="Low complexity" evidence="1">
    <location>
        <begin position="213"/>
        <end position="222"/>
    </location>
</feature>
<evidence type="ECO:0000313" key="4">
    <source>
        <dbReference type="Proteomes" id="UP000007431"/>
    </source>
</evidence>
<dbReference type="eggNOG" id="KOG0557">
    <property type="taxonomic scope" value="Eukaryota"/>
</dbReference>
<dbReference type="PANTHER" id="PTHR23151:SF90">
    <property type="entry name" value="DIHYDROLIPOYLLYSINE-RESIDUE ACETYLTRANSFERASE COMPONENT OF PYRUVATE DEHYDROGENASE COMPLEX, MITOCHONDRIAL-RELATED"/>
    <property type="match status" value="1"/>
</dbReference>
<gene>
    <name evidence="3" type="ORF">SCHCODRAFT_256271</name>
</gene>
<organism evidence="4">
    <name type="scientific">Schizophyllum commune (strain H4-8 / FGSC 9210)</name>
    <name type="common">Split gill fungus</name>
    <dbReference type="NCBI Taxonomy" id="578458"/>
    <lineage>
        <taxon>Eukaryota</taxon>
        <taxon>Fungi</taxon>
        <taxon>Dikarya</taxon>
        <taxon>Basidiomycota</taxon>
        <taxon>Agaricomycotina</taxon>
        <taxon>Agaricomycetes</taxon>
        <taxon>Agaricomycetidae</taxon>
        <taxon>Agaricales</taxon>
        <taxon>Schizophyllaceae</taxon>
        <taxon>Schizophyllum</taxon>
    </lineage>
</organism>
<dbReference type="InParanoid" id="D8PTK0"/>
<feature type="region of interest" description="Disordered" evidence="1">
    <location>
        <begin position="205"/>
        <end position="246"/>
    </location>
</feature>
<sequence length="287" mass="30098">MSVAVSRSFSSLARTGSLKGASRLRRSSLVAASSPSLPCARVGVAARPASTSTLMGTGLPPAGVQSAIMMPAMSPFMQEGSIVEWCKKEGEAFAAGDVLLRIESEMYTVDVEALNPGYLGRILCPSGTRHIKVAQPVALVAKDADELAKMFPRARVQVSTRSRPPRIEVPSHPHLSPAPRSATIERSSQPLHSAVLRSPAATLETAGSARAMSTSATYSPSPSAKPPGRTHHQRTVSESGASPQFQMDGVSLRRLIVSNLAAQKTQGNGAARTPQSAASGDYFEGLL</sequence>
<evidence type="ECO:0000256" key="1">
    <source>
        <dbReference type="SAM" id="MobiDB-lite"/>
    </source>
</evidence>